<dbReference type="InterPro" id="IPR011701">
    <property type="entry name" value="MFS"/>
</dbReference>
<evidence type="ECO:0000256" key="5">
    <source>
        <dbReference type="ARBA" id="ARBA00022692"/>
    </source>
</evidence>
<dbReference type="Proteomes" id="UP000184509">
    <property type="component" value="Unassembled WGS sequence"/>
</dbReference>
<evidence type="ECO:0000256" key="3">
    <source>
        <dbReference type="ARBA" id="ARBA00009120"/>
    </source>
</evidence>
<dbReference type="InterPro" id="IPR036259">
    <property type="entry name" value="MFS_trans_sf"/>
</dbReference>
<dbReference type="GO" id="GO:0015535">
    <property type="term" value="F:fucose:proton symporter activity"/>
    <property type="evidence" value="ECO:0007669"/>
    <property type="project" value="InterPro"/>
</dbReference>
<name>A0A1M5BBX1_9BACE</name>
<protein>
    <submittedName>
        <fullName evidence="9">MFS transporter, FHS family, L-fucose permease</fullName>
    </submittedName>
</protein>
<feature type="transmembrane region" description="Helical" evidence="8">
    <location>
        <begin position="406"/>
        <end position="428"/>
    </location>
</feature>
<evidence type="ECO:0000313" key="9">
    <source>
        <dbReference type="EMBL" id="SHF40071.1"/>
    </source>
</evidence>
<dbReference type="Pfam" id="PF07690">
    <property type="entry name" value="MFS_1"/>
    <property type="match status" value="1"/>
</dbReference>
<dbReference type="PANTHER" id="PTHR43702:SF11">
    <property type="entry name" value="L-FUCOSE-PROTON SYMPORTER"/>
    <property type="match status" value="1"/>
</dbReference>
<feature type="transmembrane region" description="Helical" evidence="8">
    <location>
        <begin position="381"/>
        <end position="400"/>
    </location>
</feature>
<evidence type="ECO:0000256" key="4">
    <source>
        <dbReference type="ARBA" id="ARBA00022475"/>
    </source>
</evidence>
<dbReference type="GO" id="GO:0005354">
    <property type="term" value="F:galactose transmembrane transporter activity"/>
    <property type="evidence" value="ECO:0007669"/>
    <property type="project" value="InterPro"/>
</dbReference>
<evidence type="ECO:0000256" key="2">
    <source>
        <dbReference type="ARBA" id="ARBA00004429"/>
    </source>
</evidence>
<evidence type="ECO:0000313" key="10">
    <source>
        <dbReference type="Proteomes" id="UP000184509"/>
    </source>
</evidence>
<dbReference type="InterPro" id="IPR050375">
    <property type="entry name" value="MFS_TsgA-like"/>
</dbReference>
<feature type="transmembrane region" description="Helical" evidence="8">
    <location>
        <begin position="26"/>
        <end position="46"/>
    </location>
</feature>
<organism evidence="9 10">
    <name type="scientific">Bacteroides luti</name>
    <dbReference type="NCBI Taxonomy" id="1297750"/>
    <lineage>
        <taxon>Bacteria</taxon>
        <taxon>Pseudomonadati</taxon>
        <taxon>Bacteroidota</taxon>
        <taxon>Bacteroidia</taxon>
        <taxon>Bacteroidales</taxon>
        <taxon>Bacteroidaceae</taxon>
        <taxon>Bacteroides</taxon>
    </lineage>
</organism>
<feature type="transmembrane region" description="Helical" evidence="8">
    <location>
        <begin position="92"/>
        <end position="113"/>
    </location>
</feature>
<keyword evidence="7 8" id="KW-0472">Membrane</keyword>
<evidence type="ECO:0000256" key="1">
    <source>
        <dbReference type="ARBA" id="ARBA00003321"/>
    </source>
</evidence>
<dbReference type="GO" id="GO:0055056">
    <property type="term" value="F:D-glucose transmembrane transporter activity"/>
    <property type="evidence" value="ECO:0007669"/>
    <property type="project" value="InterPro"/>
</dbReference>
<dbReference type="NCBIfam" id="TIGR00885">
    <property type="entry name" value="fucP"/>
    <property type="match status" value="1"/>
</dbReference>
<dbReference type="STRING" id="1297750.SAMN05444405_10863"/>
<comment type="function">
    <text evidence="1">Intake of glucose and galactose.</text>
</comment>
<dbReference type="Gene3D" id="1.20.1250.20">
    <property type="entry name" value="MFS general substrate transporter like domains"/>
    <property type="match status" value="2"/>
</dbReference>
<keyword evidence="10" id="KW-1185">Reference proteome</keyword>
<feature type="transmembrane region" description="Helical" evidence="8">
    <location>
        <begin position="211"/>
        <end position="229"/>
    </location>
</feature>
<feature type="transmembrane region" description="Helical" evidence="8">
    <location>
        <begin position="66"/>
        <end position="85"/>
    </location>
</feature>
<dbReference type="GO" id="GO:0005886">
    <property type="term" value="C:plasma membrane"/>
    <property type="evidence" value="ECO:0007669"/>
    <property type="project" value="UniProtKB-SubCell"/>
</dbReference>
<keyword evidence="5 8" id="KW-0812">Transmembrane</keyword>
<keyword evidence="4" id="KW-1003">Cell membrane</keyword>
<proteinExistence type="inferred from homology"/>
<evidence type="ECO:0000256" key="7">
    <source>
        <dbReference type="ARBA" id="ARBA00023136"/>
    </source>
</evidence>
<sequence>MQLPNLKPAKTFTIAADMQMEKKISYVLPLVLIISMFFMWGMAGNLNDILIKQFKKSFELTDLQSGFVQSAFYMGYFLLAIPASIVMRKYNYITGIIIGLILYAAGAFLFFPAAENSSYPFFLFALFVIASGLAFLETAAGPYVLALGKPETATFRLNLAQSFNPIGCVTGVLVGQHFILTGVEYTKEELAKMSPEALQAYYLTEAHSVQTPYLIIGAVILLFAIIIAFTKFPTIKDEETVNTSSTRKTLKLLLSKKSFKQSVIAQFFYVGAQVCIWSFLIRYIQDTIPGTPEKGAANFLTISLVVFTLGRFIGTGLLKKIKDNKLLWIYSLINVVLTAVGILFPGTIGLWALVGTSFFMSIMYPTIFSLGIKDLGEHTKLGASILVMAIIGGAVLTLAMGRLSDVAGIANSLLIPLLCFVFVAYYGIKGYKDKA</sequence>
<comment type="similarity">
    <text evidence="3">Belongs to the major facilitator superfamily. FHS transporter (TC 2.A.1.7) family.</text>
</comment>
<dbReference type="InterPro" id="IPR005275">
    <property type="entry name" value="Lfuc_symporter_FucP"/>
</dbReference>
<feature type="transmembrane region" description="Helical" evidence="8">
    <location>
        <begin position="157"/>
        <end position="179"/>
    </location>
</feature>
<accession>A0A1M5BBX1</accession>
<evidence type="ECO:0000256" key="8">
    <source>
        <dbReference type="SAM" id="Phobius"/>
    </source>
</evidence>
<dbReference type="InterPro" id="IPR005964">
    <property type="entry name" value="Glc/Gal_transptr_bac"/>
</dbReference>
<dbReference type="GO" id="GO:1904659">
    <property type="term" value="P:D-glucose transmembrane transport"/>
    <property type="evidence" value="ECO:0007669"/>
    <property type="project" value="InterPro"/>
</dbReference>
<dbReference type="NCBIfam" id="TIGR01272">
    <property type="entry name" value="gluP"/>
    <property type="match status" value="1"/>
</dbReference>
<dbReference type="AlphaFoldDB" id="A0A1M5BBX1"/>
<feature type="transmembrane region" description="Helical" evidence="8">
    <location>
        <begin position="350"/>
        <end position="372"/>
    </location>
</feature>
<comment type="subcellular location">
    <subcellularLocation>
        <location evidence="2">Cell inner membrane</location>
        <topology evidence="2">Multi-pass membrane protein</topology>
    </subcellularLocation>
</comment>
<feature type="transmembrane region" description="Helical" evidence="8">
    <location>
        <begin position="119"/>
        <end position="145"/>
    </location>
</feature>
<feature type="transmembrane region" description="Helical" evidence="8">
    <location>
        <begin position="296"/>
        <end position="314"/>
    </location>
</feature>
<reference evidence="9 10" key="1">
    <citation type="submission" date="2016-11" db="EMBL/GenBank/DDBJ databases">
        <authorList>
            <person name="Jaros S."/>
            <person name="Januszkiewicz K."/>
            <person name="Wedrychowicz H."/>
        </authorList>
    </citation>
    <scope>NUCLEOTIDE SEQUENCE [LARGE SCALE GENOMIC DNA]</scope>
    <source>
        <strain evidence="9 10">DSM 26991</strain>
    </source>
</reference>
<dbReference type="RefSeq" id="WP_139261356.1">
    <property type="nucleotide sequence ID" value="NZ_FQTV01000008.1"/>
</dbReference>
<feature type="transmembrane region" description="Helical" evidence="8">
    <location>
        <begin position="263"/>
        <end position="284"/>
    </location>
</feature>
<dbReference type="EMBL" id="FQTV01000008">
    <property type="protein sequence ID" value="SHF40071.1"/>
    <property type="molecule type" value="Genomic_DNA"/>
</dbReference>
<dbReference type="PANTHER" id="PTHR43702">
    <property type="entry name" value="L-FUCOSE-PROTON SYMPORTER"/>
    <property type="match status" value="1"/>
</dbReference>
<keyword evidence="6 8" id="KW-1133">Transmembrane helix</keyword>
<feature type="transmembrane region" description="Helical" evidence="8">
    <location>
        <begin position="326"/>
        <end position="344"/>
    </location>
</feature>
<dbReference type="OrthoDB" id="9795150at2"/>
<dbReference type="CDD" id="cd17394">
    <property type="entry name" value="MFS_FucP_like"/>
    <property type="match status" value="1"/>
</dbReference>
<dbReference type="SUPFAM" id="SSF103473">
    <property type="entry name" value="MFS general substrate transporter"/>
    <property type="match status" value="1"/>
</dbReference>
<evidence type="ECO:0000256" key="6">
    <source>
        <dbReference type="ARBA" id="ARBA00022989"/>
    </source>
</evidence>
<gene>
    <name evidence="9" type="ORF">SAMN05444405_10863</name>
</gene>